<dbReference type="InterPro" id="IPR056924">
    <property type="entry name" value="SH3_Tf2-1"/>
</dbReference>
<accession>A0AAP0IAT3</accession>
<keyword evidence="1" id="KW-0175">Coiled coil</keyword>
<name>A0AAP0IAT3_9MAGN</name>
<dbReference type="InterPro" id="IPR036397">
    <property type="entry name" value="RNaseH_sf"/>
</dbReference>
<protein>
    <recommendedName>
        <fullName evidence="2">Tf2-1-like SH3-like domain-containing protein</fullName>
    </recommendedName>
</protein>
<comment type="caution">
    <text evidence="3">The sequence shown here is derived from an EMBL/GenBank/DDBJ whole genome shotgun (WGS) entry which is preliminary data.</text>
</comment>
<evidence type="ECO:0000256" key="1">
    <source>
        <dbReference type="SAM" id="Coils"/>
    </source>
</evidence>
<sequence>MSFLEALFRPRGFFSVIFGASCSVYNILATKHDLSPFKRPQTEVVNRCLETYLRCFISQCPKEWFDWLHWGEYWFNTSFHTSLNYSRFKVVYGRDLPPLLRHGVSSAVPLSDVAVMLQTRDQVLAELRDQLLRAQNKMKQQADCHRRDVSFEVGDLVFLKLKPYRQLSLSRGSYSKLGQRFFGPFKVLSRVGTVAYKLELPPSSLHPVFHVSQLKKALGNVPANADLPPFSPDSVVALVESEMVLSYRCSTAGPEVLIKWTHLPPSMLLRG</sequence>
<dbReference type="PANTHER" id="PTHR46148:SF52">
    <property type="entry name" value="OS04G0603800 PROTEIN"/>
    <property type="match status" value="1"/>
</dbReference>
<dbReference type="SUPFAM" id="SSF53098">
    <property type="entry name" value="Ribonuclease H-like"/>
    <property type="match status" value="1"/>
</dbReference>
<reference evidence="3 4" key="1">
    <citation type="submission" date="2024-01" db="EMBL/GenBank/DDBJ databases">
        <title>Genome assemblies of Stephania.</title>
        <authorList>
            <person name="Yang L."/>
        </authorList>
    </citation>
    <scope>NUCLEOTIDE SEQUENCE [LARGE SCALE GENOMIC DNA]</scope>
    <source>
        <strain evidence="3">JXDWG</strain>
        <tissue evidence="3">Leaf</tissue>
    </source>
</reference>
<dbReference type="Proteomes" id="UP001419268">
    <property type="component" value="Unassembled WGS sequence"/>
</dbReference>
<dbReference type="Gene3D" id="3.30.420.10">
    <property type="entry name" value="Ribonuclease H-like superfamily/Ribonuclease H"/>
    <property type="match status" value="1"/>
</dbReference>
<evidence type="ECO:0000259" key="2">
    <source>
        <dbReference type="Pfam" id="PF24626"/>
    </source>
</evidence>
<evidence type="ECO:0000313" key="3">
    <source>
        <dbReference type="EMBL" id="KAK9111860.1"/>
    </source>
</evidence>
<dbReference type="GO" id="GO:0003676">
    <property type="term" value="F:nucleic acid binding"/>
    <property type="evidence" value="ECO:0007669"/>
    <property type="project" value="InterPro"/>
</dbReference>
<dbReference type="Pfam" id="PF24626">
    <property type="entry name" value="SH3_Tf2-1"/>
    <property type="match status" value="1"/>
</dbReference>
<evidence type="ECO:0000313" key="4">
    <source>
        <dbReference type="Proteomes" id="UP001419268"/>
    </source>
</evidence>
<dbReference type="InterPro" id="IPR012337">
    <property type="entry name" value="RNaseH-like_sf"/>
</dbReference>
<proteinExistence type="predicted"/>
<dbReference type="EMBL" id="JBBNAG010000008">
    <property type="protein sequence ID" value="KAK9111860.1"/>
    <property type="molecule type" value="Genomic_DNA"/>
</dbReference>
<feature type="domain" description="Tf2-1-like SH3-like" evidence="2">
    <location>
        <begin position="154"/>
        <end position="217"/>
    </location>
</feature>
<keyword evidence="4" id="KW-1185">Reference proteome</keyword>
<gene>
    <name evidence="3" type="ORF">Scep_019379</name>
</gene>
<feature type="coiled-coil region" evidence="1">
    <location>
        <begin position="117"/>
        <end position="144"/>
    </location>
</feature>
<dbReference type="AlphaFoldDB" id="A0AAP0IAT3"/>
<organism evidence="3 4">
    <name type="scientific">Stephania cephalantha</name>
    <dbReference type="NCBI Taxonomy" id="152367"/>
    <lineage>
        <taxon>Eukaryota</taxon>
        <taxon>Viridiplantae</taxon>
        <taxon>Streptophyta</taxon>
        <taxon>Embryophyta</taxon>
        <taxon>Tracheophyta</taxon>
        <taxon>Spermatophyta</taxon>
        <taxon>Magnoliopsida</taxon>
        <taxon>Ranunculales</taxon>
        <taxon>Menispermaceae</taxon>
        <taxon>Menispermoideae</taxon>
        <taxon>Cissampelideae</taxon>
        <taxon>Stephania</taxon>
    </lineage>
</organism>
<dbReference type="PANTHER" id="PTHR46148">
    <property type="entry name" value="CHROMO DOMAIN-CONTAINING PROTEIN"/>
    <property type="match status" value="1"/>
</dbReference>